<evidence type="ECO:0000256" key="7">
    <source>
        <dbReference type="ARBA" id="ARBA00047186"/>
    </source>
</evidence>
<keyword evidence="12" id="KW-1185">Reference proteome</keyword>
<evidence type="ECO:0000256" key="6">
    <source>
        <dbReference type="ARBA" id="ARBA00046320"/>
    </source>
</evidence>
<comment type="similarity">
    <text evidence="6 9">Belongs to the steroid 5-alpha reductase family. Polyprenal reductase subfamily.</text>
</comment>
<evidence type="ECO:0000256" key="1">
    <source>
        <dbReference type="ARBA" id="ARBA00004127"/>
    </source>
</evidence>
<evidence type="ECO:0000259" key="10">
    <source>
        <dbReference type="Pfam" id="PF02544"/>
    </source>
</evidence>
<dbReference type="OMA" id="HFLFEIC"/>
<reference evidence="11" key="2">
    <citation type="submission" date="2015-06" db="UniProtKB">
        <authorList>
            <consortium name="EnsemblMetazoa"/>
        </authorList>
    </citation>
    <scope>IDENTIFICATION</scope>
</reference>
<evidence type="ECO:0000256" key="5">
    <source>
        <dbReference type="ARBA" id="ARBA00023136"/>
    </source>
</evidence>
<evidence type="ECO:0000256" key="8">
    <source>
        <dbReference type="ARBA" id="ARBA00049427"/>
    </source>
</evidence>
<dbReference type="GO" id="GO:0016095">
    <property type="term" value="P:polyprenol catabolic process"/>
    <property type="evidence" value="ECO:0007669"/>
    <property type="project" value="UniProtKB-UniRule"/>
</dbReference>
<evidence type="ECO:0000256" key="4">
    <source>
        <dbReference type="ARBA" id="ARBA00022989"/>
    </source>
</evidence>
<dbReference type="eggNOG" id="KOG1640">
    <property type="taxonomic scope" value="Eukaryota"/>
</dbReference>
<gene>
    <name evidence="11" type="primary">107360225</name>
</gene>
<name>T1K647_TETUR</name>
<keyword evidence="9" id="KW-0521">NADP</keyword>
<keyword evidence="3 9" id="KW-0812">Transmembrane</keyword>
<dbReference type="GO" id="GO:0160198">
    <property type="term" value="F:polyprenal reductase activity"/>
    <property type="evidence" value="ECO:0007669"/>
    <property type="project" value="UniProtKB-EC"/>
</dbReference>
<dbReference type="AlphaFoldDB" id="T1K647"/>
<reference evidence="12" key="1">
    <citation type="submission" date="2011-08" db="EMBL/GenBank/DDBJ databases">
        <authorList>
            <person name="Rombauts S."/>
        </authorList>
    </citation>
    <scope>NUCLEOTIDE SEQUENCE</scope>
    <source>
        <strain evidence="12">London</strain>
    </source>
</reference>
<dbReference type="Gene3D" id="1.20.120.1630">
    <property type="match status" value="1"/>
</dbReference>
<dbReference type="GO" id="GO:0102389">
    <property type="term" value="F:polyprenol reductase activity"/>
    <property type="evidence" value="ECO:0007669"/>
    <property type="project" value="UniProtKB-UniRule"/>
</dbReference>
<dbReference type="GO" id="GO:0006488">
    <property type="term" value="P:dolichol-linked oligosaccharide biosynthetic process"/>
    <property type="evidence" value="ECO:0007669"/>
    <property type="project" value="UniProtKB-UniRule"/>
</dbReference>
<evidence type="ECO:0000256" key="9">
    <source>
        <dbReference type="RuleBase" id="RU367081"/>
    </source>
</evidence>
<comment type="pathway">
    <text evidence="9">Protein modification; protein glycosylation.</text>
</comment>
<dbReference type="PANTHER" id="PTHR14624">
    <property type="entry name" value="DFG10 PROTEIN"/>
    <property type="match status" value="1"/>
</dbReference>
<dbReference type="EC" id="1.3.1.94" evidence="2 9"/>
<dbReference type="Proteomes" id="UP000015104">
    <property type="component" value="Unassembled WGS sequence"/>
</dbReference>
<dbReference type="HOGENOM" id="CLU_044409_2_1_1"/>
<feature type="transmembrane region" description="Helical" evidence="9">
    <location>
        <begin position="6"/>
        <end position="24"/>
    </location>
</feature>
<dbReference type="GO" id="GO:0003865">
    <property type="term" value="F:3-oxo-5-alpha-steroid 4-dehydrogenase activity"/>
    <property type="evidence" value="ECO:0007669"/>
    <property type="project" value="TreeGrafter"/>
</dbReference>
<protein>
    <recommendedName>
        <fullName evidence="7 9">Polyprenal reductase</fullName>
        <ecNumber evidence="2 9">1.3.1.94</ecNumber>
    </recommendedName>
</protein>
<dbReference type="PANTHER" id="PTHR14624:SF0">
    <property type="entry name" value="POLYPRENOL REDUCTASE"/>
    <property type="match status" value="1"/>
</dbReference>
<evidence type="ECO:0000313" key="12">
    <source>
        <dbReference type="Proteomes" id="UP000015104"/>
    </source>
</evidence>
<dbReference type="Pfam" id="PF02544">
    <property type="entry name" value="Steroid_dh"/>
    <property type="match status" value="1"/>
</dbReference>
<feature type="transmembrane region" description="Helical" evidence="9">
    <location>
        <begin position="180"/>
        <end position="197"/>
    </location>
</feature>
<evidence type="ECO:0000313" key="11">
    <source>
        <dbReference type="EnsemblMetazoa" id="tetur05g08590.1"/>
    </source>
</evidence>
<sequence length="297" mass="34553">MTLFIVLWLIASLVIGLFGLILFFDGKKLPPWLTVIYKYGKLLRDLNNEERSVSGLLLIRWIQVPKRYFSHFYGIAVILHLIVLLSSLFHVDSVRQILNTPLNLLFGAYKYDGVNVYLFFLLSMIHIFRRFIESVFIAVPSFAKINLIHYLTGIGFYISIALYNANNLFSTVLITQDRPYLYTVGLIFYVIGQVLQFHSHKILSELRRRNDKPRGKAGYYLPHGGLFEFVSCPNYFSELVIYSGLYMLTNLNANWLAILIWVYSNQIVASLLNHKWYKQAFGSRYPARRKAIIPYIL</sequence>
<organism evidence="11 12">
    <name type="scientific">Tetranychus urticae</name>
    <name type="common">Two-spotted spider mite</name>
    <dbReference type="NCBI Taxonomy" id="32264"/>
    <lineage>
        <taxon>Eukaryota</taxon>
        <taxon>Metazoa</taxon>
        <taxon>Ecdysozoa</taxon>
        <taxon>Arthropoda</taxon>
        <taxon>Chelicerata</taxon>
        <taxon>Arachnida</taxon>
        <taxon>Acari</taxon>
        <taxon>Acariformes</taxon>
        <taxon>Trombidiformes</taxon>
        <taxon>Prostigmata</taxon>
        <taxon>Eleutherengona</taxon>
        <taxon>Raphignathae</taxon>
        <taxon>Tetranychoidea</taxon>
        <taxon>Tetranychidae</taxon>
        <taxon>Tetranychus</taxon>
    </lineage>
</organism>
<feature type="domain" description="3-oxo-5-alpha-steroid 4-dehydrogenase C-terminal" evidence="10">
    <location>
        <begin position="181"/>
        <end position="297"/>
    </location>
</feature>
<dbReference type="EMBL" id="CAEY01001592">
    <property type="status" value="NOT_ANNOTATED_CDS"/>
    <property type="molecule type" value="Genomic_DNA"/>
</dbReference>
<dbReference type="KEGG" id="tut:107360225"/>
<evidence type="ECO:0000256" key="3">
    <source>
        <dbReference type="ARBA" id="ARBA00022692"/>
    </source>
</evidence>
<dbReference type="OrthoDB" id="5788137at2759"/>
<keyword evidence="9" id="KW-0560">Oxidoreductase</keyword>
<dbReference type="InterPro" id="IPR039698">
    <property type="entry name" value="Dfg10/SRD5A3"/>
</dbReference>
<feature type="transmembrane region" description="Helical" evidence="9">
    <location>
        <begin position="135"/>
        <end position="160"/>
    </location>
</feature>
<feature type="transmembrane region" description="Helical" evidence="9">
    <location>
        <begin position="68"/>
        <end position="89"/>
    </location>
</feature>
<keyword evidence="9" id="KW-0256">Endoplasmic reticulum</keyword>
<dbReference type="InterPro" id="IPR001104">
    <property type="entry name" value="3-oxo-5_a-steroid_4-DH_C"/>
</dbReference>
<dbReference type="UniPathway" id="UPA00378"/>
<keyword evidence="5 9" id="KW-0472">Membrane</keyword>
<dbReference type="GO" id="GO:0005789">
    <property type="term" value="C:endoplasmic reticulum membrane"/>
    <property type="evidence" value="ECO:0007669"/>
    <property type="project" value="UniProtKB-SubCell"/>
</dbReference>
<proteinExistence type="inferred from homology"/>
<comment type="subcellular location">
    <subcellularLocation>
        <location evidence="1">Endomembrane system</location>
        <topology evidence="1">Multi-pass membrane protein</topology>
    </subcellularLocation>
    <subcellularLocation>
        <location evidence="9">Endoplasmic reticulum membrane</location>
    </subcellularLocation>
</comment>
<dbReference type="EnsemblMetazoa" id="tetur05g08590.1">
    <property type="protein sequence ID" value="tetur05g08590.1"/>
    <property type="gene ID" value="tetur05g08590"/>
</dbReference>
<dbReference type="PROSITE" id="PS50244">
    <property type="entry name" value="S5A_REDUCTASE"/>
    <property type="match status" value="1"/>
</dbReference>
<comment type="catalytic activity">
    <reaction evidence="8 9">
        <text>a di-trans,poly-cis-dolichal + NADP(+) = a di-trans,poly-cis-polyprenal + NADPH + H(+)</text>
        <dbReference type="Rhea" id="RHEA:80727"/>
        <dbReference type="Rhea" id="RHEA-COMP:19536"/>
        <dbReference type="Rhea" id="RHEA-COMP:19537"/>
        <dbReference type="ChEBI" id="CHEBI:15378"/>
        <dbReference type="ChEBI" id="CHEBI:57783"/>
        <dbReference type="ChEBI" id="CHEBI:58349"/>
        <dbReference type="ChEBI" id="CHEBI:231623"/>
        <dbReference type="ChEBI" id="CHEBI:231637"/>
        <dbReference type="EC" id="1.3.1.94"/>
    </reaction>
    <physiologicalReaction direction="right-to-left" evidence="8 9">
        <dbReference type="Rhea" id="RHEA:80729"/>
    </physiologicalReaction>
</comment>
<accession>T1K647</accession>
<keyword evidence="4 9" id="KW-1133">Transmembrane helix</keyword>
<comment type="function">
    <text evidence="9">Plays a key role in early steps of protein N-linked glycosylation by being involved in the conversion of polyprenol into dolichol. Acts as a polyprenal reductase that mediates the reduction of polyprenal into dolichal in a NADP-dependent mechanism. Dolichols are required for the synthesis of dolichol-linked monosaccharides and the oligosaccharide precursor used for N-glycosylation.</text>
</comment>
<evidence type="ECO:0000256" key="2">
    <source>
        <dbReference type="ARBA" id="ARBA00012522"/>
    </source>
</evidence>
<feature type="transmembrane region" description="Helical" evidence="9">
    <location>
        <begin position="109"/>
        <end position="128"/>
    </location>
</feature>
<dbReference type="STRING" id="32264.T1K647"/>